<feature type="region of interest" description="Disordered" evidence="1">
    <location>
        <begin position="1"/>
        <end position="38"/>
    </location>
</feature>
<name>A0A0C2X9G8_AMAMK</name>
<accession>A0A0C2X9G8</accession>
<feature type="compositionally biased region" description="Polar residues" evidence="1">
    <location>
        <begin position="370"/>
        <end position="381"/>
    </location>
</feature>
<organism evidence="2 3">
    <name type="scientific">Amanita muscaria (strain Koide BX008)</name>
    <dbReference type="NCBI Taxonomy" id="946122"/>
    <lineage>
        <taxon>Eukaryota</taxon>
        <taxon>Fungi</taxon>
        <taxon>Dikarya</taxon>
        <taxon>Basidiomycota</taxon>
        <taxon>Agaricomycotina</taxon>
        <taxon>Agaricomycetes</taxon>
        <taxon>Agaricomycetidae</taxon>
        <taxon>Agaricales</taxon>
        <taxon>Pluteineae</taxon>
        <taxon>Amanitaceae</taxon>
        <taxon>Amanita</taxon>
    </lineage>
</organism>
<feature type="compositionally biased region" description="Basic residues" evidence="1">
    <location>
        <begin position="445"/>
        <end position="455"/>
    </location>
</feature>
<proteinExistence type="predicted"/>
<dbReference type="InParanoid" id="A0A0C2X9G8"/>
<dbReference type="OrthoDB" id="2573559at2759"/>
<feature type="region of interest" description="Disordered" evidence="1">
    <location>
        <begin position="370"/>
        <end position="474"/>
    </location>
</feature>
<dbReference type="EMBL" id="KN818239">
    <property type="protein sequence ID" value="KIL65966.1"/>
    <property type="molecule type" value="Genomic_DNA"/>
</dbReference>
<protein>
    <submittedName>
        <fullName evidence="2">Uncharacterized protein</fullName>
    </submittedName>
</protein>
<evidence type="ECO:0000313" key="3">
    <source>
        <dbReference type="Proteomes" id="UP000054549"/>
    </source>
</evidence>
<keyword evidence="3" id="KW-1185">Reference proteome</keyword>
<evidence type="ECO:0000313" key="2">
    <source>
        <dbReference type="EMBL" id="KIL65966.1"/>
    </source>
</evidence>
<sequence length="474" mass="51623">MIWGLNVEETRSHGSTNTGLRNQNAPPRLQKSPKSSSCALPNDGAIDLSQLAVLRPNSSEAVAGQICVANQSANIIHGRRQDALGVGRTRLQDMKATGFLNWNRGLGLNWQDPIELPPPQNVLYQDVDHSTLKASAPPFIPSNPSIPRGLTRIVVESRLPDVMQNINQGQGHNSMPYLPTPPNTSSPLWSPYVATPPEMDMMSPQISLHGLPESKQLLLSQLFSPRIALKDYTQDYHWVAEQLESVAKLKITPPDGVLKVLPSIDIVNLDEGKRLSPNRDLNKATVNLVSDLTPHRVQQQCNGRNVSASPEGRFRGISQQPRSIPLARLIQRRLSSVAEEDVNALTEESDALPATTRTYTVTVSGNIQSTTPTQFLCSSDQAMKRTPSPDSGKLEPRTSQEPDQVPPASPKTKKAVVKLPGGDASSKDAPNGGKEKHTTIPTGTVKKKPRNRRNRSSSIEGTNSSMTVACKHVL</sequence>
<dbReference type="AlphaFoldDB" id="A0A0C2X9G8"/>
<feature type="compositionally biased region" description="Polar residues" evidence="1">
    <location>
        <begin position="13"/>
        <end position="25"/>
    </location>
</feature>
<dbReference type="Proteomes" id="UP000054549">
    <property type="component" value="Unassembled WGS sequence"/>
</dbReference>
<evidence type="ECO:0000256" key="1">
    <source>
        <dbReference type="SAM" id="MobiDB-lite"/>
    </source>
</evidence>
<dbReference type="HOGENOM" id="CLU_576128_0_0_1"/>
<reference evidence="2 3" key="1">
    <citation type="submission" date="2014-04" db="EMBL/GenBank/DDBJ databases">
        <title>Evolutionary Origins and Diversification of the Mycorrhizal Mutualists.</title>
        <authorList>
            <consortium name="DOE Joint Genome Institute"/>
            <consortium name="Mycorrhizal Genomics Consortium"/>
            <person name="Kohler A."/>
            <person name="Kuo A."/>
            <person name="Nagy L.G."/>
            <person name="Floudas D."/>
            <person name="Copeland A."/>
            <person name="Barry K.W."/>
            <person name="Cichocki N."/>
            <person name="Veneault-Fourrey C."/>
            <person name="LaButti K."/>
            <person name="Lindquist E.A."/>
            <person name="Lipzen A."/>
            <person name="Lundell T."/>
            <person name="Morin E."/>
            <person name="Murat C."/>
            <person name="Riley R."/>
            <person name="Ohm R."/>
            <person name="Sun H."/>
            <person name="Tunlid A."/>
            <person name="Henrissat B."/>
            <person name="Grigoriev I.V."/>
            <person name="Hibbett D.S."/>
            <person name="Martin F."/>
        </authorList>
    </citation>
    <scope>NUCLEOTIDE SEQUENCE [LARGE SCALE GENOMIC DNA]</scope>
    <source>
        <strain evidence="2 3">Koide BX008</strain>
    </source>
</reference>
<gene>
    <name evidence="2" type="ORF">M378DRAFT_161612</name>
</gene>